<dbReference type="RefSeq" id="WP_107893042.1">
    <property type="nucleotide sequence ID" value="NZ_QAAA01000014.1"/>
</dbReference>
<sequence length="169" mass="18416">MLNQAQIDAFARDGVPGVPDLLPPRGRISGCAEYAAPPATFHDDRRRAGRVPLPGGQRAIADGHPGRVRARPSPVGAGGAVMSRPLTPCVVLNDLPDRFRRTSGIRRVTGQPVGRAHLPRRFARPREKPKTQPKGWHIRCNTGNVARAHLSDQPHNPIHRWRADSPACA</sequence>
<keyword evidence="3" id="KW-1185">Reference proteome</keyword>
<dbReference type="OrthoDB" id="2553118at2"/>
<evidence type="ECO:0000313" key="2">
    <source>
        <dbReference type="EMBL" id="PTN01329.1"/>
    </source>
</evidence>
<evidence type="ECO:0000313" key="3">
    <source>
        <dbReference type="Proteomes" id="UP000243859"/>
    </source>
</evidence>
<dbReference type="EMBL" id="QAAA01000014">
    <property type="protein sequence ID" value="PTN01329.1"/>
    <property type="molecule type" value="Genomic_DNA"/>
</dbReference>
<feature type="region of interest" description="Disordered" evidence="1">
    <location>
        <begin position="57"/>
        <end position="80"/>
    </location>
</feature>
<feature type="region of interest" description="Disordered" evidence="1">
    <location>
        <begin position="150"/>
        <end position="169"/>
    </location>
</feature>
<gene>
    <name evidence="2" type="ORF">C8N32_11428</name>
</gene>
<dbReference type="Proteomes" id="UP000243859">
    <property type="component" value="Unassembled WGS sequence"/>
</dbReference>
<proteinExistence type="predicted"/>
<name>A0A2T5BQE9_9RHOB</name>
<evidence type="ECO:0000256" key="1">
    <source>
        <dbReference type="SAM" id="MobiDB-lite"/>
    </source>
</evidence>
<protein>
    <submittedName>
        <fullName evidence="2">Uncharacterized protein</fullName>
    </submittedName>
</protein>
<comment type="caution">
    <text evidence="2">The sequence shown here is derived from an EMBL/GenBank/DDBJ whole genome shotgun (WGS) entry which is preliminary data.</text>
</comment>
<reference evidence="2 3" key="1">
    <citation type="submission" date="2018-04" db="EMBL/GenBank/DDBJ databases">
        <title>Genomic Encyclopedia of Archaeal and Bacterial Type Strains, Phase II (KMG-II): from individual species to whole genera.</title>
        <authorList>
            <person name="Goeker M."/>
        </authorList>
    </citation>
    <scope>NUCLEOTIDE SEQUENCE [LARGE SCALE GENOMIC DNA]</scope>
    <source>
        <strain evidence="2 3">DSM 18064</strain>
    </source>
</reference>
<organism evidence="2 3">
    <name type="scientific">Rhodovulum imhoffii</name>
    <dbReference type="NCBI Taxonomy" id="365340"/>
    <lineage>
        <taxon>Bacteria</taxon>
        <taxon>Pseudomonadati</taxon>
        <taxon>Pseudomonadota</taxon>
        <taxon>Alphaproteobacteria</taxon>
        <taxon>Rhodobacterales</taxon>
        <taxon>Paracoccaceae</taxon>
        <taxon>Rhodovulum</taxon>
    </lineage>
</organism>
<dbReference type="AlphaFoldDB" id="A0A2T5BQE9"/>
<accession>A0A2T5BQE9</accession>